<protein>
    <submittedName>
        <fullName evidence="3">MobA-like protein</fullName>
    </submittedName>
</protein>
<dbReference type="InterPro" id="IPR029044">
    <property type="entry name" value="Nucleotide-diphossugar_trans"/>
</dbReference>
<dbReference type="SUPFAM" id="SSF53448">
    <property type="entry name" value="Nucleotide-diphospho-sugar transferases"/>
    <property type="match status" value="1"/>
</dbReference>
<reference evidence="3 4" key="1">
    <citation type="submission" date="2014-10" db="EMBL/GenBank/DDBJ databases">
        <title>Draft genome sequence of Novosphingobium subterraneum DSM 12447.</title>
        <authorList>
            <person name="Gan H.M."/>
            <person name="Gan H.Y."/>
            <person name="Savka M.A."/>
        </authorList>
    </citation>
    <scope>NUCLEOTIDE SEQUENCE [LARGE SCALE GENOMIC DNA]</scope>
    <source>
        <strain evidence="3 4">DSM 12447</strain>
    </source>
</reference>
<keyword evidence="4" id="KW-1185">Reference proteome</keyword>
<comment type="caution">
    <text evidence="3">The sequence shown here is derived from an EMBL/GenBank/DDBJ whole genome shotgun (WGS) entry which is preliminary data.</text>
</comment>
<dbReference type="EMBL" id="JRVC01000008">
    <property type="protein sequence ID" value="KHS46747.1"/>
    <property type="molecule type" value="Genomic_DNA"/>
</dbReference>
<dbReference type="Gene3D" id="3.90.550.10">
    <property type="entry name" value="Spore Coat Polysaccharide Biosynthesis Protein SpsA, Chain A"/>
    <property type="match status" value="1"/>
</dbReference>
<proteinExistence type="predicted"/>
<evidence type="ECO:0000313" key="4">
    <source>
        <dbReference type="Proteomes" id="UP000031338"/>
    </source>
</evidence>
<dbReference type="Proteomes" id="UP000031338">
    <property type="component" value="Unassembled WGS sequence"/>
</dbReference>
<dbReference type="AlphaFoldDB" id="A0A0B8ZKA3"/>
<evidence type="ECO:0000313" key="3">
    <source>
        <dbReference type="EMBL" id="KHS46747.1"/>
    </source>
</evidence>
<dbReference type="STRING" id="48936.NJ75_01983"/>
<gene>
    <name evidence="3" type="ORF">NJ75_01983</name>
</gene>
<dbReference type="InterPro" id="IPR025877">
    <property type="entry name" value="MobA-like_NTP_Trfase"/>
</dbReference>
<dbReference type="PATRIC" id="fig|48936.3.peg.1991"/>
<evidence type="ECO:0000256" key="1">
    <source>
        <dbReference type="ARBA" id="ARBA00022842"/>
    </source>
</evidence>
<dbReference type="Pfam" id="PF12804">
    <property type="entry name" value="NTP_transf_3"/>
    <property type="match status" value="1"/>
</dbReference>
<dbReference type="PANTHER" id="PTHR43777">
    <property type="entry name" value="MOLYBDENUM COFACTOR CYTIDYLYLTRANSFERASE"/>
    <property type="match status" value="1"/>
</dbReference>
<accession>A0A0B8ZKA3</accession>
<organism evidence="3 4">
    <name type="scientific">Novosphingobium subterraneum</name>
    <dbReference type="NCBI Taxonomy" id="48936"/>
    <lineage>
        <taxon>Bacteria</taxon>
        <taxon>Pseudomonadati</taxon>
        <taxon>Pseudomonadota</taxon>
        <taxon>Alphaproteobacteria</taxon>
        <taxon>Sphingomonadales</taxon>
        <taxon>Sphingomonadaceae</taxon>
        <taxon>Novosphingobium</taxon>
    </lineage>
</organism>
<dbReference type="CDD" id="cd04182">
    <property type="entry name" value="GT_2_like_f"/>
    <property type="match status" value="1"/>
</dbReference>
<dbReference type="PANTHER" id="PTHR43777:SF1">
    <property type="entry name" value="MOLYBDENUM COFACTOR CYTIDYLYLTRANSFERASE"/>
    <property type="match status" value="1"/>
</dbReference>
<dbReference type="RefSeq" id="WP_039333908.1">
    <property type="nucleotide sequence ID" value="NZ_JRVC01000008.1"/>
</dbReference>
<dbReference type="GO" id="GO:0016779">
    <property type="term" value="F:nucleotidyltransferase activity"/>
    <property type="evidence" value="ECO:0007669"/>
    <property type="project" value="UniProtKB-ARBA"/>
</dbReference>
<sequence length="186" mass="19585">MTVADIFVVLLAAGRGSRFGGSKLAATLAGRPLARHLGDRLAALPFKRKLIICSEATPEVEGFERIALEPIGAPLSRSIATGIGEIPDACAALIALADMPLVPTSHFENLIQAFDGDHISTSVADRTMVPAIFGARHFPALRSLQGDRGAAALLRNAPAIPLDQHLALDIDTPEDLARAEAIIQGR</sequence>
<keyword evidence="1" id="KW-0460">Magnesium</keyword>
<evidence type="ECO:0000259" key="2">
    <source>
        <dbReference type="Pfam" id="PF12804"/>
    </source>
</evidence>
<feature type="domain" description="MobA-like NTP transferase" evidence="2">
    <location>
        <begin position="8"/>
        <end position="156"/>
    </location>
</feature>
<name>A0A0B8ZKA3_9SPHN</name>